<name>A0ABU5JQ19_9ACTN</name>
<gene>
    <name evidence="1" type="ORF">U2F25_35580</name>
</gene>
<sequence length="292" mass="31991">MTFYSRGSDGTFKIGDGFSIGASTEDLEKGYIDVPLAIAIRNVGDRSIDGAKMTVQYPAGLNVQGKGRPKIDPSGHTLIYEKPLEVIEKDENYTVIEPVDTLRIRIIVVEAPVVALSRDDVPFYFAAKYFSLVASSADVPPSGITEEVVHFGIKIVERNGDTIDGVAELRVPSKLEINPYGVKEEVRPVPAGSDVENVLSLLRAGDVSAAPLVREIRPGKVIRYEERSLEGKVFGQLVYVNDALKVAYVDKGDDGHIDYRLIDPDGNGTFDSKGQYMQPFSVTHWSPEAFAR</sequence>
<reference evidence="1 2" key="1">
    <citation type="submission" date="2023-12" db="EMBL/GenBank/DDBJ databases">
        <title>Micromonospora sp. nov., isolated from Atacama Desert.</title>
        <authorList>
            <person name="Carro L."/>
            <person name="Golinska P."/>
            <person name="Klenk H.-P."/>
            <person name="Goodfellow M."/>
        </authorList>
    </citation>
    <scope>NUCLEOTIDE SEQUENCE [LARGE SCALE GENOMIC DNA]</scope>
    <source>
        <strain evidence="1 2">4G53</strain>
    </source>
</reference>
<proteinExistence type="predicted"/>
<organism evidence="1 2">
    <name type="scientific">Micromonospora sicca</name>
    <dbReference type="NCBI Taxonomy" id="2202420"/>
    <lineage>
        <taxon>Bacteria</taxon>
        <taxon>Bacillati</taxon>
        <taxon>Actinomycetota</taxon>
        <taxon>Actinomycetes</taxon>
        <taxon>Micromonosporales</taxon>
        <taxon>Micromonosporaceae</taxon>
        <taxon>Micromonospora</taxon>
    </lineage>
</organism>
<dbReference type="RefSeq" id="WP_322444137.1">
    <property type="nucleotide sequence ID" value="NZ_JAXOTQ010000109.1"/>
</dbReference>
<evidence type="ECO:0000313" key="1">
    <source>
        <dbReference type="EMBL" id="MDZ5494691.1"/>
    </source>
</evidence>
<dbReference type="Proteomes" id="UP001290101">
    <property type="component" value="Unassembled WGS sequence"/>
</dbReference>
<protein>
    <submittedName>
        <fullName evidence="1">Uncharacterized protein</fullName>
    </submittedName>
</protein>
<accession>A0ABU5JQ19</accession>
<keyword evidence="2" id="KW-1185">Reference proteome</keyword>
<dbReference type="EMBL" id="JAXOTQ010000109">
    <property type="protein sequence ID" value="MDZ5494691.1"/>
    <property type="molecule type" value="Genomic_DNA"/>
</dbReference>
<comment type="caution">
    <text evidence="1">The sequence shown here is derived from an EMBL/GenBank/DDBJ whole genome shotgun (WGS) entry which is preliminary data.</text>
</comment>
<evidence type="ECO:0000313" key="2">
    <source>
        <dbReference type="Proteomes" id="UP001290101"/>
    </source>
</evidence>